<protein>
    <recommendedName>
        <fullName evidence="3">YqcI/YcgG family protein</fullName>
    </recommendedName>
</protein>
<dbReference type="PANTHER" id="PTHR40045:SF1">
    <property type="entry name" value="YQCI_YCGG FAMILY PROTEIN"/>
    <property type="match status" value="1"/>
</dbReference>
<evidence type="ECO:0008006" key="3">
    <source>
        <dbReference type="Google" id="ProtNLM"/>
    </source>
</evidence>
<organism evidence="1 2">
    <name type="scientific">Erwinia mallotivora</name>
    <dbReference type="NCBI Taxonomy" id="69222"/>
    <lineage>
        <taxon>Bacteria</taxon>
        <taxon>Pseudomonadati</taxon>
        <taxon>Pseudomonadota</taxon>
        <taxon>Gammaproteobacteria</taxon>
        <taxon>Enterobacterales</taxon>
        <taxon>Erwiniaceae</taxon>
        <taxon>Erwinia</taxon>
    </lineage>
</organism>
<dbReference type="EMBL" id="JFHN01000018">
    <property type="protein sequence ID" value="EXU77014.1"/>
    <property type="molecule type" value="Genomic_DNA"/>
</dbReference>
<sequence length="261" mass="30259">MEDRLLSNGAILRQTDLMMLHRDIVGARARKGWRLDGFSDIADKLEDRHFPCLFARHAWKSESLLFGFISRQQASSEMLSVMNLFIRRTQTLPEEQRLYSPLILIFEQNEFSSLDEAHRFAWQQLQMLHDHDARPWPEHIPTSPDESAWSFCFGGTELFINISCPGHARLRSRNLGERVVFVINPRPHFDILASHRDPKGIKIREKIRARVSDYNQGYVPGELGFYGDDGSLEWKQYQLNEPGSASFSGCPLHIHKEKKLQ</sequence>
<reference evidence="1 2" key="1">
    <citation type="submission" date="2014-02" db="EMBL/GenBank/DDBJ databases">
        <title>Draft genome of Erwinia mallotivora strain BT-MARDI, a papaya dieback pathogen.</title>
        <authorList>
            <person name="Redzuan R."/>
            <person name="Abu Bakar N."/>
            <person name="Badrun R."/>
            <person name="Mohd Raih M.F."/>
            <person name="Rozano L."/>
            <person name="Mat Amin N."/>
        </authorList>
    </citation>
    <scope>NUCLEOTIDE SEQUENCE [LARGE SCALE GENOMIC DNA]</scope>
    <source>
        <strain evidence="1 2">BT-MARDI</strain>
    </source>
</reference>
<dbReference type="RefSeq" id="WP_034933494.1">
    <property type="nucleotide sequence ID" value="NZ_JFHN01000018.1"/>
</dbReference>
<dbReference type="OrthoDB" id="112290at2"/>
<dbReference type="STRING" id="69222.BG55_01435"/>
<comment type="caution">
    <text evidence="1">The sequence shown here is derived from an EMBL/GenBank/DDBJ whole genome shotgun (WGS) entry which is preliminary data.</text>
</comment>
<evidence type="ECO:0000313" key="1">
    <source>
        <dbReference type="EMBL" id="EXU77014.1"/>
    </source>
</evidence>
<dbReference type="Proteomes" id="UP000019918">
    <property type="component" value="Unassembled WGS sequence"/>
</dbReference>
<dbReference type="Pfam" id="PF08892">
    <property type="entry name" value="YqcI_YcgG"/>
    <property type="match status" value="1"/>
</dbReference>
<accession>A0A014MFY1</accession>
<dbReference type="PATRIC" id="fig|69222.5.peg.307"/>
<dbReference type="InterPro" id="IPR014988">
    <property type="entry name" value="Uncharacterised_YqcI/YcgG"/>
</dbReference>
<gene>
    <name evidence="1" type="ORF">BG55_01435</name>
</gene>
<dbReference type="PANTHER" id="PTHR40045">
    <property type="entry name" value="YCGG FAMILY PROTEIN"/>
    <property type="match status" value="1"/>
</dbReference>
<keyword evidence="2" id="KW-1185">Reference proteome</keyword>
<evidence type="ECO:0000313" key="2">
    <source>
        <dbReference type="Proteomes" id="UP000019918"/>
    </source>
</evidence>
<name>A0A014MFY1_9GAMM</name>
<dbReference type="AlphaFoldDB" id="A0A014MFY1"/>
<proteinExistence type="predicted"/>